<proteinExistence type="predicted"/>
<protein>
    <submittedName>
        <fullName evidence="1">Uncharacterized protein</fullName>
    </submittedName>
</protein>
<keyword evidence="2" id="KW-1185">Reference proteome</keyword>
<name>A0A2K8U4W1_9GAMM</name>
<evidence type="ECO:0000313" key="1">
    <source>
        <dbReference type="EMBL" id="AUB80439.1"/>
    </source>
</evidence>
<reference evidence="1 2" key="1">
    <citation type="submission" date="2017-03" db="EMBL/GenBank/DDBJ databases">
        <title>Complete genome sequence of Candidatus 'Thiodictyon syntrophicum' sp. nov. strain Cad16T, a photolithoautotroph purple sulfur bacterium isolated from an alpine meromictic lake.</title>
        <authorList>
            <person name="Luedin S.M."/>
            <person name="Pothier J.F."/>
            <person name="Danza F."/>
            <person name="Storelli N."/>
            <person name="Wittwer M."/>
            <person name="Tonolla M."/>
        </authorList>
    </citation>
    <scope>NUCLEOTIDE SEQUENCE [LARGE SCALE GENOMIC DNA]</scope>
    <source>
        <strain evidence="1 2">Cad16T</strain>
    </source>
</reference>
<organism evidence="1 2">
    <name type="scientific">Candidatus Thiodictyon syntrophicum</name>
    <dbReference type="NCBI Taxonomy" id="1166950"/>
    <lineage>
        <taxon>Bacteria</taxon>
        <taxon>Pseudomonadati</taxon>
        <taxon>Pseudomonadota</taxon>
        <taxon>Gammaproteobacteria</taxon>
        <taxon>Chromatiales</taxon>
        <taxon>Chromatiaceae</taxon>
        <taxon>Thiodictyon</taxon>
    </lineage>
</organism>
<dbReference type="OrthoDB" id="7059753at2"/>
<dbReference type="Proteomes" id="UP000232638">
    <property type="component" value="Chromosome"/>
</dbReference>
<dbReference type="KEGG" id="tsy:THSYN_05390"/>
<dbReference type="AlphaFoldDB" id="A0A2K8U4W1"/>
<evidence type="ECO:0000313" key="2">
    <source>
        <dbReference type="Proteomes" id="UP000232638"/>
    </source>
</evidence>
<dbReference type="EMBL" id="CP020370">
    <property type="protein sequence ID" value="AUB80439.1"/>
    <property type="molecule type" value="Genomic_DNA"/>
</dbReference>
<gene>
    <name evidence="1" type="ORF">THSYN_05390</name>
</gene>
<accession>A0A2K8U4W1</accession>
<sequence length="487" mass="54306">MALDTLQLPAANALQHTMRAPWITLLMIKWVFQDDYFDRVGGPRIDGPQFDELRDKLWNLGDGSIEGIRDTLPGTLFARRLLNPQVHFRAPLGAGFVRDAALLDTLGKKHPLTAMFEQRTGLNVQEFMDLAIAAYGPISEGRLYFDAAWFSPLRAMYSNKVIDSFITLVSRDESELARFVRLLPGQDKKEKLVSELFEFTPLRRYPFFREGRTLRSWDPQVFARGMEGIVHSVLSENGNAYMDTFSKVFEKHVVTEARRIPSDFYGETDLRHILGSDSRVPDGMLSFKDCNVFLESKAGLFAESVMSVGHSRIFAHGTGGIRKAINQAREASLGMRSSDRAPTSARHAPRDYLIVVTNKEISASRGPNFAAMLPQGALDYPSEEAQTLLPLEHIYIISISDFERVVANVAVTDCSLPDLLRECVARDADPTTSCFYFSMHLDRMELRGGLSPMVNNAFDAAMDRLTAALGGKAARGTRSGSPVQRLG</sequence>
<dbReference type="RefSeq" id="WP_100918239.1">
    <property type="nucleotide sequence ID" value="NZ_CP020370.1"/>
</dbReference>